<comment type="caution">
    <text evidence="6">The sequence shown here is derived from an EMBL/GenBank/DDBJ whole genome shotgun (WGS) entry which is preliminary data.</text>
</comment>
<dbReference type="EMBL" id="JAKREW010000040">
    <property type="protein sequence ID" value="MCG7508358.1"/>
    <property type="molecule type" value="Genomic_DNA"/>
</dbReference>
<dbReference type="InterPro" id="IPR011057">
    <property type="entry name" value="Mss4-like_sf"/>
</dbReference>
<keyword evidence="2" id="KW-0479">Metal-binding</keyword>
<keyword evidence="7" id="KW-1185">Reference proteome</keyword>
<accession>A0ABS9QLN1</accession>
<dbReference type="Gene3D" id="3.90.1590.10">
    <property type="entry name" value="glutathione-dependent formaldehyde- activating enzyme (gfa)"/>
    <property type="match status" value="1"/>
</dbReference>
<protein>
    <submittedName>
        <fullName evidence="6">GFA family protein</fullName>
    </submittedName>
</protein>
<feature type="domain" description="CENP-V/GFA" evidence="5">
    <location>
        <begin position="5"/>
        <end position="113"/>
    </location>
</feature>
<evidence type="ECO:0000256" key="2">
    <source>
        <dbReference type="ARBA" id="ARBA00022723"/>
    </source>
</evidence>
<keyword evidence="3" id="KW-0862">Zinc</keyword>
<dbReference type="PANTHER" id="PTHR33337">
    <property type="entry name" value="GFA DOMAIN-CONTAINING PROTEIN"/>
    <property type="match status" value="1"/>
</dbReference>
<dbReference type="Pfam" id="PF04828">
    <property type="entry name" value="GFA"/>
    <property type="match status" value="1"/>
</dbReference>
<proteinExistence type="inferred from homology"/>
<keyword evidence="4" id="KW-0456">Lyase</keyword>
<evidence type="ECO:0000256" key="1">
    <source>
        <dbReference type="ARBA" id="ARBA00005495"/>
    </source>
</evidence>
<evidence type="ECO:0000256" key="3">
    <source>
        <dbReference type="ARBA" id="ARBA00022833"/>
    </source>
</evidence>
<evidence type="ECO:0000313" key="7">
    <source>
        <dbReference type="Proteomes" id="UP001201701"/>
    </source>
</evidence>
<evidence type="ECO:0000256" key="4">
    <source>
        <dbReference type="ARBA" id="ARBA00023239"/>
    </source>
</evidence>
<dbReference type="RefSeq" id="WP_239369872.1">
    <property type="nucleotide sequence ID" value="NZ_JAKREW010000040.1"/>
</dbReference>
<dbReference type="Proteomes" id="UP001201701">
    <property type="component" value="Unassembled WGS sequence"/>
</dbReference>
<evidence type="ECO:0000313" key="6">
    <source>
        <dbReference type="EMBL" id="MCG7508358.1"/>
    </source>
</evidence>
<dbReference type="PROSITE" id="PS51891">
    <property type="entry name" value="CENP_V_GFA"/>
    <property type="match status" value="1"/>
</dbReference>
<gene>
    <name evidence="6" type="ORF">L4923_25275</name>
</gene>
<reference evidence="6 7" key="1">
    <citation type="submission" date="2022-02" db="EMBL/GenBank/DDBJ databases">
        <title>Draft genome sequence of Mezorhizobium retamae strain IRAMC:0171 isolated from Retama raetam nodules.</title>
        <authorList>
            <person name="Bengaied R."/>
            <person name="Sbissi I."/>
            <person name="Huber K."/>
            <person name="Ghodbane F."/>
            <person name="Nouioui I."/>
            <person name="Tarhouni M."/>
            <person name="Gtari M."/>
        </authorList>
    </citation>
    <scope>NUCLEOTIDE SEQUENCE [LARGE SCALE GENOMIC DNA]</scope>
    <source>
        <strain evidence="6 7">IRAMC:0171</strain>
    </source>
</reference>
<sequence>MDHIRRGRCFCGAIEAELSGDPFWICYDHDDDCRRAIGSPLTIWVGYRAKQFKLVKGKPKTFSRTRGVVRSFCGDCGTSIGYRDEGLSDELYLSIGFMDAPETFRPLAHAYWDLRLPFISMDDGLPRIDTYSRPRDPNFGNPRDR</sequence>
<comment type="similarity">
    <text evidence="1">Belongs to the Gfa family.</text>
</comment>
<evidence type="ECO:0000259" key="5">
    <source>
        <dbReference type="PROSITE" id="PS51891"/>
    </source>
</evidence>
<dbReference type="SUPFAM" id="SSF51316">
    <property type="entry name" value="Mss4-like"/>
    <property type="match status" value="1"/>
</dbReference>
<name>A0ABS9QLN1_9HYPH</name>
<dbReference type="InterPro" id="IPR006913">
    <property type="entry name" value="CENP-V/GFA"/>
</dbReference>
<dbReference type="PANTHER" id="PTHR33337:SF40">
    <property type="entry name" value="CENP-V_GFA DOMAIN-CONTAINING PROTEIN-RELATED"/>
    <property type="match status" value="1"/>
</dbReference>
<organism evidence="6 7">
    <name type="scientific">Mesorhizobium retamae</name>
    <dbReference type="NCBI Taxonomy" id="2912854"/>
    <lineage>
        <taxon>Bacteria</taxon>
        <taxon>Pseudomonadati</taxon>
        <taxon>Pseudomonadota</taxon>
        <taxon>Alphaproteobacteria</taxon>
        <taxon>Hyphomicrobiales</taxon>
        <taxon>Phyllobacteriaceae</taxon>
        <taxon>Mesorhizobium</taxon>
    </lineage>
</organism>